<dbReference type="PATRIC" id="fig|1232683.4.peg.2608"/>
<organism evidence="1 2">
    <name type="scientific">Marinobacterium lacunae</name>
    <dbReference type="NCBI Taxonomy" id="1232683"/>
    <lineage>
        <taxon>Bacteria</taxon>
        <taxon>Pseudomonadati</taxon>
        <taxon>Pseudomonadota</taxon>
        <taxon>Gammaproteobacteria</taxon>
        <taxon>Oceanospirillales</taxon>
        <taxon>Oceanospirillaceae</taxon>
        <taxon>Marinobacterium</taxon>
    </lineage>
</organism>
<dbReference type="AlphaFoldDB" id="A0A081FX76"/>
<dbReference type="RefSeq" id="WP_036188993.1">
    <property type="nucleotide sequence ID" value="NZ_JMQN01000040.1"/>
</dbReference>
<protein>
    <submittedName>
        <fullName evidence="1">Uncharacterized protein</fullName>
    </submittedName>
</protein>
<name>A0A081FX76_9GAMM</name>
<keyword evidence="2" id="KW-1185">Reference proteome</keyword>
<evidence type="ECO:0000313" key="1">
    <source>
        <dbReference type="EMBL" id="KEA63131.1"/>
    </source>
</evidence>
<comment type="caution">
    <text evidence="1">The sequence shown here is derived from an EMBL/GenBank/DDBJ whole genome shotgun (WGS) entry which is preliminary data.</text>
</comment>
<evidence type="ECO:0000313" key="2">
    <source>
        <dbReference type="Proteomes" id="UP000028252"/>
    </source>
</evidence>
<dbReference type="Proteomes" id="UP000028252">
    <property type="component" value="Unassembled WGS sequence"/>
</dbReference>
<accession>A0A081FX76</accession>
<dbReference type="EMBL" id="JMQN01000040">
    <property type="protein sequence ID" value="KEA63131.1"/>
    <property type="molecule type" value="Genomic_DNA"/>
</dbReference>
<proteinExistence type="predicted"/>
<sequence length="78" mass="8912">MNSYYLKDKSELLNNAGLFMIGIKQVMDLHFDQENNDNGTPLKQNALYNLMLGLELAGTRLVCEAEEMAEQIEEETTR</sequence>
<gene>
    <name evidence="1" type="ORF">ADIMK_2655</name>
</gene>
<reference evidence="1 2" key="1">
    <citation type="submission" date="2014-04" db="EMBL/GenBank/DDBJ databases">
        <title>Marinobacterium kochiensis sp. nov., isolated from sediment sample collected from Kochi backwaters in Kerala, India.</title>
        <authorList>
            <person name="Singh A."/>
            <person name="Pinnaka A.K."/>
        </authorList>
    </citation>
    <scope>NUCLEOTIDE SEQUENCE [LARGE SCALE GENOMIC DNA]</scope>
    <source>
        <strain evidence="1 2">AK27</strain>
    </source>
</reference>